<sequence length="102" mass="11442">MTRRRAHSPQSVKVLRALSAQPLTWRHGYDLCTELDLRSGSLYPILIRLCDRGFVDSMWETPGAGRPPRHLYRITAAGLHEAAGLSPMPARAPRGQVRWDPA</sequence>
<keyword evidence="3" id="KW-1185">Reference proteome</keyword>
<dbReference type="Gene3D" id="1.10.10.10">
    <property type="entry name" value="Winged helix-like DNA-binding domain superfamily/Winged helix DNA-binding domain"/>
    <property type="match status" value="1"/>
</dbReference>
<gene>
    <name evidence="2" type="ORF">GCM10009798_41880</name>
</gene>
<protein>
    <submittedName>
        <fullName evidence="2">PadR family transcriptional regulator</fullName>
    </submittedName>
</protein>
<evidence type="ECO:0000313" key="2">
    <source>
        <dbReference type="EMBL" id="GAA1976317.1"/>
    </source>
</evidence>
<proteinExistence type="predicted"/>
<dbReference type="Proteomes" id="UP001500571">
    <property type="component" value="Unassembled WGS sequence"/>
</dbReference>
<dbReference type="InterPro" id="IPR036390">
    <property type="entry name" value="WH_DNA-bd_sf"/>
</dbReference>
<dbReference type="InterPro" id="IPR036388">
    <property type="entry name" value="WH-like_DNA-bd_sf"/>
</dbReference>
<dbReference type="RefSeq" id="WP_344048311.1">
    <property type="nucleotide sequence ID" value="NZ_BAAAPB010000008.1"/>
</dbReference>
<organism evidence="2 3">
    <name type="scientific">Nocardioides panacihumi</name>
    <dbReference type="NCBI Taxonomy" id="400774"/>
    <lineage>
        <taxon>Bacteria</taxon>
        <taxon>Bacillati</taxon>
        <taxon>Actinomycetota</taxon>
        <taxon>Actinomycetes</taxon>
        <taxon>Propionibacteriales</taxon>
        <taxon>Nocardioidaceae</taxon>
        <taxon>Nocardioides</taxon>
    </lineage>
</organism>
<dbReference type="SUPFAM" id="SSF46785">
    <property type="entry name" value="Winged helix' DNA-binding domain"/>
    <property type="match status" value="1"/>
</dbReference>
<feature type="domain" description="Transcription regulator PadR N-terminal" evidence="1">
    <location>
        <begin position="26"/>
        <end position="81"/>
    </location>
</feature>
<dbReference type="EMBL" id="BAAAPB010000008">
    <property type="protein sequence ID" value="GAA1976317.1"/>
    <property type="molecule type" value="Genomic_DNA"/>
</dbReference>
<comment type="caution">
    <text evidence="2">The sequence shown here is derived from an EMBL/GenBank/DDBJ whole genome shotgun (WGS) entry which is preliminary data.</text>
</comment>
<dbReference type="Pfam" id="PF03551">
    <property type="entry name" value="PadR"/>
    <property type="match status" value="1"/>
</dbReference>
<evidence type="ECO:0000313" key="3">
    <source>
        <dbReference type="Proteomes" id="UP001500571"/>
    </source>
</evidence>
<accession>A0ABN2RXZ1</accession>
<dbReference type="InterPro" id="IPR005149">
    <property type="entry name" value="Tscrpt_reg_PadR_N"/>
</dbReference>
<evidence type="ECO:0000259" key="1">
    <source>
        <dbReference type="Pfam" id="PF03551"/>
    </source>
</evidence>
<name>A0ABN2RXZ1_9ACTN</name>
<reference evidence="2 3" key="1">
    <citation type="journal article" date="2019" name="Int. J. Syst. Evol. Microbiol.">
        <title>The Global Catalogue of Microorganisms (GCM) 10K type strain sequencing project: providing services to taxonomists for standard genome sequencing and annotation.</title>
        <authorList>
            <consortium name="The Broad Institute Genomics Platform"/>
            <consortium name="The Broad Institute Genome Sequencing Center for Infectious Disease"/>
            <person name="Wu L."/>
            <person name="Ma J."/>
        </authorList>
    </citation>
    <scope>NUCLEOTIDE SEQUENCE [LARGE SCALE GENOMIC DNA]</scope>
    <source>
        <strain evidence="2 3">JCM 15309</strain>
    </source>
</reference>